<dbReference type="AlphaFoldDB" id="A0A6J7ZZH0"/>
<reference evidence="2 3" key="1">
    <citation type="submission" date="2020-06" db="EMBL/GenBank/DDBJ databases">
        <authorList>
            <person name="Li R."/>
            <person name="Bekaert M."/>
        </authorList>
    </citation>
    <scope>NUCLEOTIDE SEQUENCE [LARGE SCALE GENOMIC DNA]</scope>
    <source>
        <strain evidence="3">wild</strain>
    </source>
</reference>
<name>A0A6J7ZZH0_MYTCO</name>
<keyword evidence="1" id="KW-0472">Membrane</keyword>
<sequence>MLDTNIESENVLFWSKATGTFLISSAVLYIAWTKIISKAPKKDHPPDTVILHQIGRGPYAPSMTPYAIKLETYLRMANIPYEVDCVNKRRILKDGTDFKSTKECIDCSCTEGFLSCCSIGIRIRRKPANCKVVPDGPCSQKAVLIADKTKPCPGRVSGLDVKF</sequence>
<feature type="transmembrane region" description="Helical" evidence="1">
    <location>
        <begin position="12"/>
        <end position="32"/>
    </location>
</feature>
<protein>
    <submittedName>
        <fullName evidence="2">Uncharacterized protein</fullName>
    </submittedName>
</protein>
<proteinExistence type="predicted"/>
<evidence type="ECO:0000256" key="1">
    <source>
        <dbReference type="SAM" id="Phobius"/>
    </source>
</evidence>
<dbReference type="Gene3D" id="2.60.40.1900">
    <property type="entry name" value="Beta-microseminoprotein (PSP94) domain"/>
    <property type="match status" value="1"/>
</dbReference>
<accession>A0A6J7ZZH0</accession>
<keyword evidence="1" id="KW-0812">Transmembrane</keyword>
<evidence type="ECO:0000313" key="2">
    <source>
        <dbReference type="EMBL" id="CAC5358795.1"/>
    </source>
</evidence>
<dbReference type="OrthoDB" id="6139595at2759"/>
<evidence type="ECO:0000313" key="3">
    <source>
        <dbReference type="Proteomes" id="UP000507470"/>
    </source>
</evidence>
<gene>
    <name evidence="2" type="ORF">MCOR_1892</name>
</gene>
<organism evidence="2 3">
    <name type="scientific">Mytilus coruscus</name>
    <name type="common">Sea mussel</name>
    <dbReference type="NCBI Taxonomy" id="42192"/>
    <lineage>
        <taxon>Eukaryota</taxon>
        <taxon>Metazoa</taxon>
        <taxon>Spiralia</taxon>
        <taxon>Lophotrochozoa</taxon>
        <taxon>Mollusca</taxon>
        <taxon>Bivalvia</taxon>
        <taxon>Autobranchia</taxon>
        <taxon>Pteriomorphia</taxon>
        <taxon>Mytilida</taxon>
        <taxon>Mytiloidea</taxon>
        <taxon>Mytilidae</taxon>
        <taxon>Mytilinae</taxon>
        <taxon>Mytilus</taxon>
    </lineage>
</organism>
<dbReference type="Proteomes" id="UP000507470">
    <property type="component" value="Unassembled WGS sequence"/>
</dbReference>
<keyword evidence="3" id="KW-1185">Reference proteome</keyword>
<dbReference type="EMBL" id="CACVKT020000400">
    <property type="protein sequence ID" value="CAC5358795.1"/>
    <property type="molecule type" value="Genomic_DNA"/>
</dbReference>
<keyword evidence="1" id="KW-1133">Transmembrane helix</keyword>